<reference evidence="3" key="1">
    <citation type="journal article" date="2020" name="mSystems">
        <title>Genome- and Community-Level Interaction Insights into Carbon Utilization and Element Cycling Functions of Hydrothermarchaeota in Hydrothermal Sediment.</title>
        <authorList>
            <person name="Zhou Z."/>
            <person name="Liu Y."/>
            <person name="Xu W."/>
            <person name="Pan J."/>
            <person name="Luo Z.H."/>
            <person name="Li M."/>
        </authorList>
    </citation>
    <scope>NUCLEOTIDE SEQUENCE [LARGE SCALE GENOMIC DNA]</scope>
    <source>
        <strain evidence="3">SpSt-902</strain>
    </source>
</reference>
<dbReference type="SMART" id="SM00267">
    <property type="entry name" value="GGDEF"/>
    <property type="match status" value="1"/>
</dbReference>
<dbReference type="InterPro" id="IPR029787">
    <property type="entry name" value="Nucleotide_cyclase"/>
</dbReference>
<evidence type="ECO:0000256" key="1">
    <source>
        <dbReference type="SAM" id="MobiDB-lite"/>
    </source>
</evidence>
<dbReference type="PANTHER" id="PTHR46663:SF2">
    <property type="entry name" value="GGDEF DOMAIN-CONTAINING PROTEIN"/>
    <property type="match status" value="1"/>
</dbReference>
<dbReference type="SUPFAM" id="SSF55781">
    <property type="entry name" value="GAF domain-like"/>
    <property type="match status" value="1"/>
</dbReference>
<dbReference type="InterPro" id="IPR052163">
    <property type="entry name" value="DGC-Regulatory_Protein"/>
</dbReference>
<organism evidence="3">
    <name type="scientific">Leptospirillum ferriphilum</name>
    <dbReference type="NCBI Taxonomy" id="178606"/>
    <lineage>
        <taxon>Bacteria</taxon>
        <taxon>Pseudomonadati</taxon>
        <taxon>Nitrospirota</taxon>
        <taxon>Nitrospiria</taxon>
        <taxon>Nitrospirales</taxon>
        <taxon>Nitrospiraceae</taxon>
        <taxon>Leptospirillum</taxon>
    </lineage>
</organism>
<dbReference type="Gene3D" id="3.30.450.40">
    <property type="match status" value="1"/>
</dbReference>
<dbReference type="SUPFAM" id="SSF55073">
    <property type="entry name" value="Nucleotide cyclase"/>
    <property type="match status" value="1"/>
</dbReference>
<feature type="region of interest" description="Disordered" evidence="1">
    <location>
        <begin position="73"/>
        <end position="92"/>
    </location>
</feature>
<proteinExistence type="predicted"/>
<dbReference type="AlphaFoldDB" id="A0A7C3LQS1"/>
<name>A0A7C3LQS1_9BACT</name>
<dbReference type="PROSITE" id="PS50887">
    <property type="entry name" value="GGDEF"/>
    <property type="match status" value="1"/>
</dbReference>
<evidence type="ECO:0000259" key="2">
    <source>
        <dbReference type="PROSITE" id="PS50887"/>
    </source>
</evidence>
<dbReference type="InterPro" id="IPR043128">
    <property type="entry name" value="Rev_trsase/Diguanyl_cyclase"/>
</dbReference>
<dbReference type="InterPro" id="IPR000160">
    <property type="entry name" value="GGDEF_dom"/>
</dbReference>
<dbReference type="NCBIfam" id="TIGR00254">
    <property type="entry name" value="GGDEF"/>
    <property type="match status" value="1"/>
</dbReference>
<feature type="domain" description="GGDEF" evidence="2">
    <location>
        <begin position="237"/>
        <end position="378"/>
    </location>
</feature>
<dbReference type="CDD" id="cd01949">
    <property type="entry name" value="GGDEF"/>
    <property type="match status" value="1"/>
</dbReference>
<dbReference type="EMBL" id="DTMM01000007">
    <property type="protein sequence ID" value="HFT92405.1"/>
    <property type="molecule type" value="Genomic_DNA"/>
</dbReference>
<dbReference type="Pfam" id="PF00990">
    <property type="entry name" value="GGDEF"/>
    <property type="match status" value="1"/>
</dbReference>
<sequence>MENDLAQPDLSALQRLLEYQTVILRTQRELLNLDDPREMVQKLVVDIVEKTEAIGAAVVTREGENGILSIQAMADAGPSPPEGGGDPETGAHTLSRALCPTVLAGRVFESGRPEGPLDPGSSALTKEVDDRRSVFHRVRSVLAIPVRIGRDPDPSAVLVIESEELRHFTEALSGVLMELAISLGVGLARYRERQELEAVKAEIEILAFHDALTHLPNRRFLEERLERSMNRTDCQGTTLAVCMIDLDAFKPVNDSCGHKAGDLVLLEIASRLRTCLRDTDFLARLGGDEFVLLLENVRDRRDLETTLETIGKTVRQPVRLDGGKTVMVDLSAGVCLFPLPSSEDPDACHNPDLLLRLSDHALYESKARKGDRPRFWTVFGESFPPVPEA</sequence>
<dbReference type="PANTHER" id="PTHR46663">
    <property type="entry name" value="DIGUANYLATE CYCLASE DGCT-RELATED"/>
    <property type="match status" value="1"/>
</dbReference>
<comment type="caution">
    <text evidence="3">The sequence shown here is derived from an EMBL/GenBank/DDBJ whole genome shotgun (WGS) entry which is preliminary data.</text>
</comment>
<protein>
    <submittedName>
        <fullName evidence="3">Sensor domain-containing diguanylate cyclase</fullName>
    </submittedName>
</protein>
<accession>A0A7C3LQS1</accession>
<evidence type="ECO:0000313" key="3">
    <source>
        <dbReference type="EMBL" id="HFT92405.1"/>
    </source>
</evidence>
<gene>
    <name evidence="3" type="ORF">ENX03_00415</name>
</gene>
<dbReference type="InterPro" id="IPR029016">
    <property type="entry name" value="GAF-like_dom_sf"/>
</dbReference>
<dbReference type="Gene3D" id="3.30.70.270">
    <property type="match status" value="1"/>
</dbReference>